<evidence type="ECO:0000256" key="6">
    <source>
        <dbReference type="ARBA" id="ARBA00022777"/>
    </source>
</evidence>
<evidence type="ECO:0000256" key="2">
    <source>
        <dbReference type="ARBA" id="ARBA00012438"/>
    </source>
</evidence>
<dbReference type="InterPro" id="IPR011712">
    <property type="entry name" value="Sig_transdc_His_kin_sub3_dim/P"/>
</dbReference>
<dbReference type="CDD" id="cd16917">
    <property type="entry name" value="HATPase_UhpB-NarQ-NarX-like"/>
    <property type="match status" value="1"/>
</dbReference>
<dbReference type="Pfam" id="PF23539">
    <property type="entry name" value="DUF7134"/>
    <property type="match status" value="1"/>
</dbReference>
<keyword evidence="13" id="KW-1185">Reference proteome</keyword>
<evidence type="ECO:0000313" key="13">
    <source>
        <dbReference type="Proteomes" id="UP001552594"/>
    </source>
</evidence>
<gene>
    <name evidence="12" type="ORF">AB0L16_25050</name>
</gene>
<feature type="domain" description="DUF7134" evidence="11">
    <location>
        <begin position="10"/>
        <end position="152"/>
    </location>
</feature>
<reference evidence="12 13" key="1">
    <citation type="submission" date="2024-06" db="EMBL/GenBank/DDBJ databases">
        <title>The Natural Products Discovery Center: Release of the First 8490 Sequenced Strains for Exploring Actinobacteria Biosynthetic Diversity.</title>
        <authorList>
            <person name="Kalkreuter E."/>
            <person name="Kautsar S.A."/>
            <person name="Yang D."/>
            <person name="Bader C.D."/>
            <person name="Teijaro C.N."/>
            <person name="Fluegel L."/>
            <person name="Davis C.M."/>
            <person name="Simpson J.R."/>
            <person name="Lauterbach L."/>
            <person name="Steele A.D."/>
            <person name="Gui C."/>
            <person name="Meng S."/>
            <person name="Li G."/>
            <person name="Viehrig K."/>
            <person name="Ye F."/>
            <person name="Su P."/>
            <person name="Kiefer A.F."/>
            <person name="Nichols A."/>
            <person name="Cepeda A.J."/>
            <person name="Yan W."/>
            <person name="Fan B."/>
            <person name="Jiang Y."/>
            <person name="Adhikari A."/>
            <person name="Zheng C.-J."/>
            <person name="Schuster L."/>
            <person name="Cowan T.M."/>
            <person name="Smanski M.J."/>
            <person name="Chevrette M.G."/>
            <person name="De Carvalho L.P.S."/>
            <person name="Shen B."/>
        </authorList>
    </citation>
    <scope>NUCLEOTIDE SEQUENCE [LARGE SCALE GENOMIC DNA]</scope>
    <source>
        <strain evidence="12 13">NPDC052347</strain>
    </source>
</reference>
<evidence type="ECO:0000259" key="11">
    <source>
        <dbReference type="Pfam" id="PF23539"/>
    </source>
</evidence>
<dbReference type="InterPro" id="IPR036890">
    <property type="entry name" value="HATPase_C_sf"/>
</dbReference>
<evidence type="ECO:0000256" key="5">
    <source>
        <dbReference type="ARBA" id="ARBA00022741"/>
    </source>
</evidence>
<dbReference type="SUPFAM" id="SSF55874">
    <property type="entry name" value="ATPase domain of HSP90 chaperone/DNA topoisomerase II/histidine kinase"/>
    <property type="match status" value="1"/>
</dbReference>
<dbReference type="Gene3D" id="3.30.565.10">
    <property type="entry name" value="Histidine kinase-like ATPase, C-terminal domain"/>
    <property type="match status" value="1"/>
</dbReference>
<dbReference type="Proteomes" id="UP001552594">
    <property type="component" value="Unassembled WGS sequence"/>
</dbReference>
<dbReference type="EC" id="2.7.13.3" evidence="2"/>
<evidence type="ECO:0000256" key="3">
    <source>
        <dbReference type="ARBA" id="ARBA00022553"/>
    </source>
</evidence>
<comment type="catalytic activity">
    <reaction evidence="1">
        <text>ATP + protein L-histidine = ADP + protein N-phospho-L-histidine.</text>
        <dbReference type="EC" id="2.7.13.3"/>
    </reaction>
</comment>
<dbReference type="InterPro" id="IPR050482">
    <property type="entry name" value="Sensor_HK_TwoCompSys"/>
</dbReference>
<dbReference type="EMBL" id="JBFAUK010000023">
    <property type="protein sequence ID" value="MEV5509665.1"/>
    <property type="molecule type" value="Genomic_DNA"/>
</dbReference>
<keyword evidence="6 12" id="KW-0418">Kinase</keyword>
<comment type="caution">
    <text evidence="12">The sequence shown here is derived from an EMBL/GenBank/DDBJ whole genome shotgun (WGS) entry which is preliminary data.</text>
</comment>
<dbReference type="InterPro" id="IPR055558">
    <property type="entry name" value="DUF7134"/>
</dbReference>
<evidence type="ECO:0000256" key="1">
    <source>
        <dbReference type="ARBA" id="ARBA00000085"/>
    </source>
</evidence>
<feature type="domain" description="Signal transduction histidine kinase subgroup 3 dimerisation and phosphoacceptor" evidence="10">
    <location>
        <begin position="182"/>
        <end position="245"/>
    </location>
</feature>
<sequence length="403" mass="42934">MQIGRTPALRTVIDMAMAVSLTAVAVSFARQYHPAGWPRFDTRAIALTGLANLPLALRRRTPWTALLCCAAGLTAYTAAGYQPSVSVWGTVLAFFSLAAVRPLRTSALAAVPALAAVEYSVVCARAVSVQVATAETLLVVGLAWTFGHTVRQSQERAVRLAELTRRLQVEQAARARHAVTEERMRIARELHDVVAHHLSVLSVQGSLASYVFDSDPRTARAALDTVTSTASQTLEEMRGLLQLLRISREDAQDAGTPGPDTSPGLDQLPELVERMTIAGLTVHTRTTGPSRPLPPGADLCAYRIVQEALTNVLKHAGQARVEISLDYSAESVLITVRDDGGEPGSTPEPVPGGGHGLIGMRERVTVYGGTFSAGPLEPAGYQVRFSLPNPRGNRDISAAPGEA</sequence>
<keyword evidence="4" id="KW-0808">Transferase</keyword>
<dbReference type="Pfam" id="PF02518">
    <property type="entry name" value="HATPase_c"/>
    <property type="match status" value="1"/>
</dbReference>
<dbReference type="PANTHER" id="PTHR24421">
    <property type="entry name" value="NITRATE/NITRITE SENSOR PROTEIN NARX-RELATED"/>
    <property type="match status" value="1"/>
</dbReference>
<evidence type="ECO:0000256" key="7">
    <source>
        <dbReference type="ARBA" id="ARBA00022840"/>
    </source>
</evidence>
<keyword evidence="3" id="KW-0597">Phosphoprotein</keyword>
<protein>
    <recommendedName>
        <fullName evidence="2">histidine kinase</fullName>
        <ecNumber evidence="2">2.7.13.3</ecNumber>
    </recommendedName>
</protein>
<keyword evidence="8" id="KW-0902">Two-component regulatory system</keyword>
<keyword evidence="7" id="KW-0067">ATP-binding</keyword>
<evidence type="ECO:0000259" key="10">
    <source>
        <dbReference type="Pfam" id="PF07730"/>
    </source>
</evidence>
<dbReference type="GO" id="GO:0016301">
    <property type="term" value="F:kinase activity"/>
    <property type="evidence" value="ECO:0007669"/>
    <property type="project" value="UniProtKB-KW"/>
</dbReference>
<dbReference type="Gene3D" id="1.20.5.1930">
    <property type="match status" value="1"/>
</dbReference>
<organism evidence="12 13">
    <name type="scientific">Streptomyces orinoci</name>
    <name type="common">Streptoverticillium orinoci</name>
    <dbReference type="NCBI Taxonomy" id="67339"/>
    <lineage>
        <taxon>Bacteria</taxon>
        <taxon>Bacillati</taxon>
        <taxon>Actinomycetota</taxon>
        <taxon>Actinomycetes</taxon>
        <taxon>Kitasatosporales</taxon>
        <taxon>Streptomycetaceae</taxon>
        <taxon>Streptomyces</taxon>
    </lineage>
</organism>
<name>A0ABV3K781_STRON</name>
<dbReference type="Pfam" id="PF07730">
    <property type="entry name" value="HisKA_3"/>
    <property type="match status" value="1"/>
</dbReference>
<evidence type="ECO:0000259" key="9">
    <source>
        <dbReference type="Pfam" id="PF02518"/>
    </source>
</evidence>
<evidence type="ECO:0000256" key="4">
    <source>
        <dbReference type="ARBA" id="ARBA00022679"/>
    </source>
</evidence>
<evidence type="ECO:0000313" key="12">
    <source>
        <dbReference type="EMBL" id="MEV5509665.1"/>
    </source>
</evidence>
<keyword evidence="5" id="KW-0547">Nucleotide-binding</keyword>
<feature type="domain" description="Histidine kinase/HSP90-like ATPase" evidence="9">
    <location>
        <begin position="302"/>
        <end position="390"/>
    </location>
</feature>
<proteinExistence type="predicted"/>
<dbReference type="InterPro" id="IPR003594">
    <property type="entry name" value="HATPase_dom"/>
</dbReference>
<evidence type="ECO:0000256" key="8">
    <source>
        <dbReference type="ARBA" id="ARBA00023012"/>
    </source>
</evidence>
<dbReference type="PANTHER" id="PTHR24421:SF10">
    <property type="entry name" value="NITRATE_NITRITE SENSOR PROTEIN NARQ"/>
    <property type="match status" value="1"/>
</dbReference>
<dbReference type="RefSeq" id="WP_109280077.1">
    <property type="nucleotide sequence ID" value="NZ_JBFAUK010000023.1"/>
</dbReference>
<accession>A0ABV3K781</accession>